<dbReference type="SUPFAM" id="SSF69318">
    <property type="entry name" value="Integrin alpha N-terminal domain"/>
    <property type="match status" value="1"/>
</dbReference>
<protein>
    <submittedName>
        <fullName evidence="3">Histidine kinase</fullName>
    </submittedName>
</protein>
<dbReference type="OrthoDB" id="9809908at2"/>
<dbReference type="Pfam" id="PF06580">
    <property type="entry name" value="His_kinase"/>
    <property type="match status" value="1"/>
</dbReference>
<keyword evidence="3" id="KW-0418">Kinase</keyword>
<proteinExistence type="predicted"/>
<dbReference type="GO" id="GO:0016020">
    <property type="term" value="C:membrane"/>
    <property type="evidence" value="ECO:0007669"/>
    <property type="project" value="InterPro"/>
</dbReference>
<dbReference type="RefSeq" id="WP_139178014.1">
    <property type="nucleotide sequence ID" value="NZ_FOHT01000004.1"/>
</dbReference>
<evidence type="ECO:0000313" key="3">
    <source>
        <dbReference type="EMBL" id="SES95246.1"/>
    </source>
</evidence>
<dbReference type="GO" id="GO:0000155">
    <property type="term" value="F:phosphorelay sensor kinase activity"/>
    <property type="evidence" value="ECO:0007669"/>
    <property type="project" value="InterPro"/>
</dbReference>
<accession>A0A1I0ANB4</accession>
<dbReference type="SUPFAM" id="SSF55874">
    <property type="entry name" value="ATPase domain of HSP90 chaperone/DNA topoisomerase II/histidine kinase"/>
    <property type="match status" value="1"/>
</dbReference>
<name>A0A1I0ANB4_9BACT</name>
<keyword evidence="1" id="KW-1133">Transmembrane helix</keyword>
<dbReference type="Gene3D" id="3.30.565.10">
    <property type="entry name" value="Histidine kinase-like ATPase, C-terminal domain"/>
    <property type="match status" value="1"/>
</dbReference>
<evidence type="ECO:0000256" key="1">
    <source>
        <dbReference type="SAM" id="Phobius"/>
    </source>
</evidence>
<dbReference type="InterPro" id="IPR050640">
    <property type="entry name" value="Bact_2-comp_sensor_kinase"/>
</dbReference>
<dbReference type="InterPro" id="IPR010559">
    <property type="entry name" value="Sig_transdc_His_kin_internal"/>
</dbReference>
<organism evidence="3 4">
    <name type="scientific">Draconibacterium orientale</name>
    <dbReference type="NCBI Taxonomy" id="1168034"/>
    <lineage>
        <taxon>Bacteria</taxon>
        <taxon>Pseudomonadati</taxon>
        <taxon>Bacteroidota</taxon>
        <taxon>Bacteroidia</taxon>
        <taxon>Marinilabiliales</taxon>
        <taxon>Prolixibacteraceae</taxon>
        <taxon>Draconibacterium</taxon>
    </lineage>
</organism>
<gene>
    <name evidence="3" type="ORF">SAMN05444285_10416</name>
</gene>
<feature type="transmembrane region" description="Helical" evidence="1">
    <location>
        <begin position="12"/>
        <end position="31"/>
    </location>
</feature>
<keyword evidence="1" id="KW-0812">Transmembrane</keyword>
<keyword evidence="1" id="KW-0472">Membrane</keyword>
<keyword evidence="3" id="KW-0808">Transferase</keyword>
<dbReference type="Proteomes" id="UP000181981">
    <property type="component" value="Unassembled WGS sequence"/>
</dbReference>
<sequence length="691" mass="80040">MKIKLKNSISNTHLQSALVGALVILLVYSIWDAPIKRYNVKVDPLDRYTTEDVLWFVDDFDGDGNSERIRCFNAPHTNTLDLVAYDNNGNLLDHYHYNSSNWNYSLTPRIFDIDKDGIKELLFFSVRNDSIFFNAINLQSFQLSIDHHYFNTFERKRENYAYASEFFHFGDFNSDGIDELFFVFDAGFGLYPRGVFKIEFPSLKLSASPTDHMLVKAINFVDFFMDGTTEILCTTSAPNNSSDRNILSDTCSYVTVLDYNLTPVFDPIPMQGRYSSTKCIPNTNDSTFLVSHYCRSTSCVPLRLMLLNTEGRLISEKKWKNISNPENLEVDLNTINKIPYLIIKDIGRLRLDKGIYRLPDHLEPEEDPLLSIPTLYDFSGDGSSELLFWDMKSRAIIYDEETNDQVEFEFPFPIKYGLKIYPFYENGKITKHAVTTVGGFIFLEYSRNKMYFLLYLIYLFLFISVSGLIRLMFYFQKTIIERKCNTEKQLIELQFNSVKNQLNPHFLFNALNSVALMINENKSDEAYDFLSLNSRMIQRVMNDAKEVKRSLKDEIQFTKDYVSIQEHRFKNCFKAIFEIDPEVNLDFQVPKMCIHTYVENAIKHGFRNTKAGGRLRISVKSVSRGISITIEDNGMGRKAASVYQTNSGNGVNIMNEFYQLFEKYHGYKINFSIDDIDPTGTAIKLRIIIPE</sequence>
<evidence type="ECO:0000313" key="4">
    <source>
        <dbReference type="Proteomes" id="UP000181981"/>
    </source>
</evidence>
<dbReference type="InterPro" id="IPR036890">
    <property type="entry name" value="HATPase_C_sf"/>
</dbReference>
<dbReference type="AlphaFoldDB" id="A0A1I0ANB4"/>
<dbReference type="EMBL" id="FOHT01000004">
    <property type="protein sequence ID" value="SES95246.1"/>
    <property type="molecule type" value="Genomic_DNA"/>
</dbReference>
<evidence type="ECO:0000259" key="2">
    <source>
        <dbReference type="Pfam" id="PF06580"/>
    </source>
</evidence>
<reference evidence="3 4" key="1">
    <citation type="submission" date="2016-10" db="EMBL/GenBank/DDBJ databases">
        <authorList>
            <person name="de Groot N.N."/>
        </authorList>
    </citation>
    <scope>NUCLEOTIDE SEQUENCE [LARGE SCALE GENOMIC DNA]</scope>
    <source>
        <strain evidence="3 4">DSM 25947</strain>
    </source>
</reference>
<dbReference type="PANTHER" id="PTHR34220:SF7">
    <property type="entry name" value="SENSOR HISTIDINE KINASE YPDA"/>
    <property type="match status" value="1"/>
</dbReference>
<feature type="transmembrane region" description="Helical" evidence="1">
    <location>
        <begin position="450"/>
        <end position="473"/>
    </location>
</feature>
<dbReference type="InterPro" id="IPR028994">
    <property type="entry name" value="Integrin_alpha_N"/>
</dbReference>
<feature type="domain" description="Signal transduction histidine kinase internal region" evidence="2">
    <location>
        <begin position="494"/>
        <end position="571"/>
    </location>
</feature>
<dbReference type="PANTHER" id="PTHR34220">
    <property type="entry name" value="SENSOR HISTIDINE KINASE YPDA"/>
    <property type="match status" value="1"/>
</dbReference>